<dbReference type="OMA" id="STCHENH"/>
<keyword evidence="1" id="KW-0732">Signal</keyword>
<evidence type="ECO:0000313" key="3">
    <source>
        <dbReference type="EMBL" id="GAQ87504.1"/>
    </source>
</evidence>
<keyword evidence="4" id="KW-1185">Reference proteome</keyword>
<feature type="domain" description="Alpha/beta hydrolase fold-5" evidence="2">
    <location>
        <begin position="349"/>
        <end position="462"/>
    </location>
</feature>
<dbReference type="AlphaFoldDB" id="A0A1Y1I945"/>
<dbReference type="Gene3D" id="3.40.50.1820">
    <property type="entry name" value="alpha/beta hydrolase"/>
    <property type="match status" value="2"/>
</dbReference>
<gene>
    <name evidence="3" type="ORF">KFL_003570130</name>
</gene>
<protein>
    <recommendedName>
        <fullName evidence="2">Alpha/beta hydrolase fold-5 domain-containing protein</fullName>
    </recommendedName>
</protein>
<dbReference type="SUPFAM" id="SSF53474">
    <property type="entry name" value="alpha/beta-Hydrolases"/>
    <property type="match status" value="2"/>
</dbReference>
<sequence>MGWPPSPWHLLSLLGFLLVVGLPACVSQLPSILPDPLGALPVATCQANSNATAALQPIRTPVQLGVDNAVTLDVSNVPNVGYVFLATNVTVSPLQSSPNKTRGSIFIPEEGVDPVAYAPYARALALQGYFAIILNDRTVDAVVAAMELRSDVEYWVLGGHGKGGTLAARLASLWVPKVKGLVLFAAALPGKSFRDASSLDLSAVNIFVTHAYGSADVIVPPESVRSDAARLPPDAWLVPFNLGHYDFAYGQCGRNALNGTEGSGLTQGTATTITQLFTAPVGLAQWFEATPRALSFGNNSLLTPGLNTSKPYPVNSTGTVTFQSLPIPGTLPQRYWFVFSPPASSTTGGLIYYPGAAVDSRAYFPIAFDIAARGWLVVVVQQTARASPFFPNDASTVLASNDTAFAHVSNSKWAIGGHSAGGSGASAFALANPDRVIALVLHSSRLTANASSSGLPIVNVIGTI</sequence>
<dbReference type="Pfam" id="PF12695">
    <property type="entry name" value="Abhydrolase_5"/>
    <property type="match status" value="2"/>
</dbReference>
<feature type="domain" description="Alpha/beta hydrolase fold-5" evidence="2">
    <location>
        <begin position="105"/>
        <end position="243"/>
    </location>
</feature>
<accession>A0A1Y1I945</accession>
<dbReference type="OrthoDB" id="1923285at2759"/>
<dbReference type="EMBL" id="DF237306">
    <property type="protein sequence ID" value="GAQ87504.1"/>
    <property type="molecule type" value="Genomic_DNA"/>
</dbReference>
<reference evidence="3 4" key="1">
    <citation type="journal article" date="2014" name="Nat. Commun.">
        <title>Klebsormidium flaccidum genome reveals primary factors for plant terrestrial adaptation.</title>
        <authorList>
            <person name="Hori K."/>
            <person name="Maruyama F."/>
            <person name="Fujisawa T."/>
            <person name="Togashi T."/>
            <person name="Yamamoto N."/>
            <person name="Seo M."/>
            <person name="Sato S."/>
            <person name="Yamada T."/>
            <person name="Mori H."/>
            <person name="Tajima N."/>
            <person name="Moriyama T."/>
            <person name="Ikeuchi M."/>
            <person name="Watanabe M."/>
            <person name="Wada H."/>
            <person name="Kobayashi K."/>
            <person name="Saito M."/>
            <person name="Masuda T."/>
            <person name="Sasaki-Sekimoto Y."/>
            <person name="Mashiguchi K."/>
            <person name="Awai K."/>
            <person name="Shimojima M."/>
            <person name="Masuda S."/>
            <person name="Iwai M."/>
            <person name="Nobusawa T."/>
            <person name="Narise T."/>
            <person name="Kondo S."/>
            <person name="Saito H."/>
            <person name="Sato R."/>
            <person name="Murakawa M."/>
            <person name="Ihara Y."/>
            <person name="Oshima-Yamada Y."/>
            <person name="Ohtaka K."/>
            <person name="Satoh M."/>
            <person name="Sonobe K."/>
            <person name="Ishii M."/>
            <person name="Ohtani R."/>
            <person name="Kanamori-Sato M."/>
            <person name="Honoki R."/>
            <person name="Miyazaki D."/>
            <person name="Mochizuki H."/>
            <person name="Umetsu J."/>
            <person name="Higashi K."/>
            <person name="Shibata D."/>
            <person name="Kamiya Y."/>
            <person name="Sato N."/>
            <person name="Nakamura Y."/>
            <person name="Tabata S."/>
            <person name="Ida S."/>
            <person name="Kurokawa K."/>
            <person name="Ohta H."/>
        </authorList>
    </citation>
    <scope>NUCLEOTIDE SEQUENCE [LARGE SCALE GENOMIC DNA]</scope>
    <source>
        <strain evidence="3 4">NIES-2285</strain>
    </source>
</reference>
<evidence type="ECO:0000313" key="4">
    <source>
        <dbReference type="Proteomes" id="UP000054558"/>
    </source>
</evidence>
<dbReference type="GO" id="GO:0016787">
    <property type="term" value="F:hydrolase activity"/>
    <property type="evidence" value="ECO:0007669"/>
    <property type="project" value="InterPro"/>
</dbReference>
<evidence type="ECO:0000256" key="1">
    <source>
        <dbReference type="SAM" id="SignalP"/>
    </source>
</evidence>
<feature type="signal peptide" evidence="1">
    <location>
        <begin position="1"/>
        <end position="27"/>
    </location>
</feature>
<feature type="chain" id="PRO_5012056037" description="Alpha/beta hydrolase fold-5 domain-containing protein" evidence="1">
    <location>
        <begin position="28"/>
        <end position="464"/>
    </location>
</feature>
<name>A0A1Y1I945_KLENI</name>
<evidence type="ECO:0000259" key="2">
    <source>
        <dbReference type="Pfam" id="PF12695"/>
    </source>
</evidence>
<dbReference type="InterPro" id="IPR029058">
    <property type="entry name" value="AB_hydrolase_fold"/>
</dbReference>
<dbReference type="InterPro" id="IPR029059">
    <property type="entry name" value="AB_hydrolase_5"/>
</dbReference>
<proteinExistence type="predicted"/>
<dbReference type="Proteomes" id="UP000054558">
    <property type="component" value="Unassembled WGS sequence"/>
</dbReference>
<organism evidence="3 4">
    <name type="scientific">Klebsormidium nitens</name>
    <name type="common">Green alga</name>
    <name type="synonym">Ulothrix nitens</name>
    <dbReference type="NCBI Taxonomy" id="105231"/>
    <lineage>
        <taxon>Eukaryota</taxon>
        <taxon>Viridiplantae</taxon>
        <taxon>Streptophyta</taxon>
        <taxon>Klebsormidiophyceae</taxon>
        <taxon>Klebsormidiales</taxon>
        <taxon>Klebsormidiaceae</taxon>
        <taxon>Klebsormidium</taxon>
    </lineage>
</organism>